<dbReference type="InterPro" id="IPR002130">
    <property type="entry name" value="Cyclophilin-type_PPIase_dom"/>
</dbReference>
<feature type="region of interest" description="Disordered" evidence="11">
    <location>
        <begin position="483"/>
        <end position="577"/>
    </location>
</feature>
<dbReference type="FunFam" id="3.30.70.330:FF:001243">
    <property type="entry name" value="Peptidyl-prolyl cis-trans isomerase"/>
    <property type="match status" value="1"/>
</dbReference>
<evidence type="ECO:0000256" key="5">
    <source>
        <dbReference type="ARBA" id="ARBA00022884"/>
    </source>
</evidence>
<dbReference type="PROSITE" id="PS50102">
    <property type="entry name" value="RRM"/>
    <property type="match status" value="1"/>
</dbReference>
<gene>
    <name evidence="14" type="primary">CYP6_2</name>
    <name evidence="14" type="ORF">PGTUg99_007157</name>
</gene>
<evidence type="ECO:0000259" key="13">
    <source>
        <dbReference type="PROSITE" id="PS50102"/>
    </source>
</evidence>
<dbReference type="InterPro" id="IPR035542">
    <property type="entry name" value="CRIP"/>
</dbReference>
<dbReference type="SMART" id="SM00360">
    <property type="entry name" value="RRM"/>
    <property type="match status" value="1"/>
</dbReference>
<dbReference type="GO" id="GO:0003755">
    <property type="term" value="F:peptidyl-prolyl cis-trans isomerase activity"/>
    <property type="evidence" value="ECO:0007669"/>
    <property type="project" value="UniProtKB-UniRule"/>
</dbReference>
<dbReference type="InterPro" id="IPR029000">
    <property type="entry name" value="Cyclophilin-like_dom_sf"/>
</dbReference>
<keyword evidence="7 10" id="KW-0413">Isomerase</keyword>
<evidence type="ECO:0000313" key="15">
    <source>
        <dbReference type="Proteomes" id="UP000325313"/>
    </source>
</evidence>
<dbReference type="GO" id="GO:0003723">
    <property type="term" value="F:RNA binding"/>
    <property type="evidence" value="ECO:0007669"/>
    <property type="project" value="UniProtKB-UniRule"/>
</dbReference>
<dbReference type="InterPro" id="IPR012677">
    <property type="entry name" value="Nucleotide-bd_a/b_plait_sf"/>
</dbReference>
<dbReference type="PANTHER" id="PTHR45843">
    <property type="entry name" value="PEPTIDYL-PROLYL CIS-TRANS ISOMERASE-LIKE 4"/>
    <property type="match status" value="1"/>
</dbReference>
<dbReference type="InterPro" id="IPR035979">
    <property type="entry name" value="RBD_domain_sf"/>
</dbReference>
<dbReference type="Gene3D" id="3.30.70.330">
    <property type="match status" value="1"/>
</dbReference>
<evidence type="ECO:0000256" key="6">
    <source>
        <dbReference type="ARBA" id="ARBA00023110"/>
    </source>
</evidence>
<keyword evidence="6 10" id="KW-0697">Rotamase</keyword>
<dbReference type="PRINTS" id="PR00153">
    <property type="entry name" value="CSAPPISMRASE"/>
</dbReference>
<feature type="compositionally biased region" description="Basic residues" evidence="11">
    <location>
        <begin position="563"/>
        <end position="577"/>
    </location>
</feature>
<accession>A0A5B0NB64</accession>
<evidence type="ECO:0000313" key="14">
    <source>
        <dbReference type="EMBL" id="KAA1084999.1"/>
    </source>
</evidence>
<keyword evidence="8 10" id="KW-0539">Nucleus</keyword>
<comment type="caution">
    <text evidence="14">The sequence shown here is derived from an EMBL/GenBank/DDBJ whole genome shotgun (WGS) entry which is preliminary data.</text>
</comment>
<dbReference type="EMBL" id="VDEP01000421">
    <property type="protein sequence ID" value="KAA1084999.1"/>
    <property type="molecule type" value="Genomic_DNA"/>
</dbReference>
<evidence type="ECO:0000256" key="2">
    <source>
        <dbReference type="ARBA" id="ARBA00002388"/>
    </source>
</evidence>
<dbReference type="GO" id="GO:0005634">
    <property type="term" value="C:nucleus"/>
    <property type="evidence" value="ECO:0007669"/>
    <property type="project" value="UniProtKB-SubCell"/>
</dbReference>
<dbReference type="PROSITE" id="PS50072">
    <property type="entry name" value="CSA_PPIASE_2"/>
    <property type="match status" value="1"/>
</dbReference>
<dbReference type="Pfam" id="PF00160">
    <property type="entry name" value="Pro_isomerase"/>
    <property type="match status" value="1"/>
</dbReference>
<dbReference type="AlphaFoldDB" id="A0A5B0NB64"/>
<dbReference type="CDD" id="cd01921">
    <property type="entry name" value="cyclophilin_RRM"/>
    <property type="match status" value="1"/>
</dbReference>
<comment type="catalytic activity">
    <reaction evidence="1 10">
        <text>[protein]-peptidylproline (omega=180) = [protein]-peptidylproline (omega=0)</text>
        <dbReference type="Rhea" id="RHEA:16237"/>
        <dbReference type="Rhea" id="RHEA-COMP:10747"/>
        <dbReference type="Rhea" id="RHEA-COMP:10748"/>
        <dbReference type="ChEBI" id="CHEBI:83833"/>
        <dbReference type="ChEBI" id="CHEBI:83834"/>
        <dbReference type="EC" id="5.2.1.8"/>
    </reaction>
</comment>
<dbReference type="Gene3D" id="2.40.100.10">
    <property type="entry name" value="Cyclophilin-like"/>
    <property type="match status" value="1"/>
</dbReference>
<evidence type="ECO:0000256" key="7">
    <source>
        <dbReference type="ARBA" id="ARBA00023235"/>
    </source>
</evidence>
<comment type="function">
    <text evidence="2 10">PPIases accelerate the folding of proteins. It catalyzes the cis-trans isomerization of proline imidic peptide bonds in oligopeptides.</text>
</comment>
<evidence type="ECO:0000256" key="1">
    <source>
        <dbReference type="ARBA" id="ARBA00000971"/>
    </source>
</evidence>
<sequence length="577" mass="65935">MHLQLQTSRPTLTLKPAHQLLKASQLPTPKRLSATTESKSNTDPKSNPQTTQSMLKASLELLSNVLSSERALGWGRCGDFGLETQERGRVASHAPLEPTQQAHRQSSGNIVTTHFEVSDKPTPILRTTNTSTRGNRRFDTMSVLFETSLGDLVVDLEVELCPKTSENFLKLCKIYYYNFCSFFNVQKDFIAQTGDPTDLGTGGESIYARLERSDSHPDYGNRYFSSELATQKAHKSLNHGRRGTLAMAVSEGKCASQFFFTLADGLNELDGKHVVFGRLVEGFETLEQINNALVDDQGRPLRDIRLRHVIVLDDPFDDPPGILIPPQSPAEPSSHQGKVLRVGDDEELDQELDPEMVEERRREREARAQALTLEMVGDLPFAEVAPPENILFVCKLNSITRSEDLELIFSRFGTILSCEVIKDAKTGDSLQYAFIEFDQREDAERAYFKMDGVLIDDRRIHVDFSQSVSKLHSDWIFKRTGKRVKPNQTYEQRPKKRQPSERSPPRARRDSKYEMSFDDADLIERSARRSDHRRHDDRRPHSSRDHRSNHRQDSRAHHDSRHDHSRRRSRSPARRHR</sequence>
<protein>
    <recommendedName>
        <fullName evidence="10">Peptidyl-prolyl cis-trans isomerase</fullName>
        <shortName evidence="10">PPIase</shortName>
        <ecNumber evidence="10">5.2.1.8</ecNumber>
    </recommendedName>
</protein>
<dbReference type="InterPro" id="IPR000504">
    <property type="entry name" value="RRM_dom"/>
</dbReference>
<name>A0A5B0NB64_PUCGR</name>
<dbReference type="FunFam" id="2.40.100.10:FF:000015">
    <property type="entry name" value="Peptidyl-prolyl cis-trans isomerase"/>
    <property type="match status" value="1"/>
</dbReference>
<reference evidence="14 15" key="1">
    <citation type="submission" date="2019-05" db="EMBL/GenBank/DDBJ databases">
        <title>Emergence of the Ug99 lineage of the wheat stem rust pathogen through somatic hybridization.</title>
        <authorList>
            <person name="Li F."/>
            <person name="Upadhyaya N.M."/>
            <person name="Sperschneider J."/>
            <person name="Matny O."/>
            <person name="Nguyen-Phuc H."/>
            <person name="Mago R."/>
            <person name="Raley C."/>
            <person name="Miller M.E."/>
            <person name="Silverstein K.A.T."/>
            <person name="Henningsen E."/>
            <person name="Hirsch C.D."/>
            <person name="Visser B."/>
            <person name="Pretorius Z.A."/>
            <person name="Steffenson B.J."/>
            <person name="Schwessinger B."/>
            <person name="Dodds P.N."/>
            <person name="Figueroa M."/>
        </authorList>
    </citation>
    <scope>NUCLEOTIDE SEQUENCE [LARGE SCALE GENOMIC DNA]</scope>
    <source>
        <strain evidence="14 15">Ug99</strain>
    </source>
</reference>
<dbReference type="Pfam" id="PF00076">
    <property type="entry name" value="RRM_1"/>
    <property type="match status" value="1"/>
</dbReference>
<feature type="compositionally biased region" description="Basic and acidic residues" evidence="11">
    <location>
        <begin position="498"/>
        <end position="515"/>
    </location>
</feature>
<organism evidence="14 15">
    <name type="scientific">Puccinia graminis f. sp. tritici</name>
    <dbReference type="NCBI Taxonomy" id="56615"/>
    <lineage>
        <taxon>Eukaryota</taxon>
        <taxon>Fungi</taxon>
        <taxon>Dikarya</taxon>
        <taxon>Basidiomycota</taxon>
        <taxon>Pucciniomycotina</taxon>
        <taxon>Pucciniomycetes</taxon>
        <taxon>Pucciniales</taxon>
        <taxon>Pucciniaceae</taxon>
        <taxon>Puccinia</taxon>
    </lineage>
</organism>
<evidence type="ECO:0000256" key="10">
    <source>
        <dbReference type="RuleBase" id="RU365081"/>
    </source>
</evidence>
<dbReference type="SUPFAM" id="SSF50891">
    <property type="entry name" value="Cyclophilin-like"/>
    <property type="match status" value="1"/>
</dbReference>
<evidence type="ECO:0000256" key="9">
    <source>
        <dbReference type="PROSITE-ProRule" id="PRU00176"/>
    </source>
</evidence>
<evidence type="ECO:0000259" key="12">
    <source>
        <dbReference type="PROSITE" id="PS50072"/>
    </source>
</evidence>
<dbReference type="PANTHER" id="PTHR45843:SF1">
    <property type="entry name" value="PEPTIDYL-PROLYL CIS-TRANS ISOMERASE-LIKE 4"/>
    <property type="match status" value="1"/>
</dbReference>
<keyword evidence="5 9" id="KW-0694">RNA-binding</keyword>
<dbReference type="SUPFAM" id="SSF54928">
    <property type="entry name" value="RNA-binding domain, RBD"/>
    <property type="match status" value="1"/>
</dbReference>
<dbReference type="Proteomes" id="UP000325313">
    <property type="component" value="Unassembled WGS sequence"/>
</dbReference>
<evidence type="ECO:0000256" key="11">
    <source>
        <dbReference type="SAM" id="MobiDB-lite"/>
    </source>
</evidence>
<comment type="subcellular location">
    <subcellularLocation>
        <location evidence="3 10">Nucleus</location>
    </subcellularLocation>
</comment>
<dbReference type="EC" id="5.2.1.8" evidence="10"/>
<feature type="region of interest" description="Disordered" evidence="11">
    <location>
        <begin position="23"/>
        <end position="51"/>
    </location>
</feature>
<evidence type="ECO:0000256" key="3">
    <source>
        <dbReference type="ARBA" id="ARBA00004123"/>
    </source>
</evidence>
<dbReference type="InterPro" id="IPR035538">
    <property type="entry name" value="Cyclophilin_PPIL4"/>
</dbReference>
<evidence type="ECO:0000256" key="8">
    <source>
        <dbReference type="ARBA" id="ARBA00023242"/>
    </source>
</evidence>
<dbReference type="CDD" id="cd12235">
    <property type="entry name" value="RRM_PPIL4"/>
    <property type="match status" value="1"/>
</dbReference>
<evidence type="ECO:0000256" key="4">
    <source>
        <dbReference type="ARBA" id="ARBA00010739"/>
    </source>
</evidence>
<feature type="compositionally biased region" description="Polar residues" evidence="11">
    <location>
        <begin position="33"/>
        <end position="51"/>
    </location>
</feature>
<comment type="similarity">
    <text evidence="4 10">Belongs to the cyclophilin-type PPIase family. PPIL4 subfamily.</text>
</comment>
<feature type="compositionally biased region" description="Basic and acidic residues" evidence="11">
    <location>
        <begin position="522"/>
        <end position="562"/>
    </location>
</feature>
<feature type="domain" description="PPIase cyclophilin-type" evidence="12">
    <location>
        <begin position="146"/>
        <end position="311"/>
    </location>
</feature>
<feature type="domain" description="RRM" evidence="13">
    <location>
        <begin position="389"/>
        <end position="467"/>
    </location>
</feature>
<proteinExistence type="inferred from homology"/>